<dbReference type="Proteomes" id="UP000006462">
    <property type="component" value="Unassembled WGS sequence"/>
</dbReference>
<protein>
    <submittedName>
        <fullName evidence="1">Uncharacterized protein</fullName>
    </submittedName>
</protein>
<reference evidence="1 2" key="1">
    <citation type="submission" date="2009-12" db="EMBL/GenBank/DDBJ databases">
        <authorList>
            <person name="Shrivastava S."/>
            <person name="Madupu R."/>
            <person name="Durkin A.S."/>
            <person name="Torralba M."/>
            <person name="Methe B."/>
            <person name="Sutton G.G."/>
            <person name="Strausberg R.L."/>
            <person name="Nelson K.E."/>
        </authorList>
    </citation>
    <scope>NUCLEOTIDE SEQUENCE [LARGE SCALE GENOMIC DNA]</scope>
    <source>
        <strain evidence="1 2">W5455</strain>
    </source>
</reference>
<name>A0ABP2HUT2_9BACT</name>
<comment type="caution">
    <text evidence="1">The sequence shown here is derived from an EMBL/GenBank/DDBJ whole genome shotgun (WGS) entry which is preliminary data.</text>
</comment>
<evidence type="ECO:0000313" key="1">
    <source>
        <dbReference type="EMBL" id="EFB89910.1"/>
    </source>
</evidence>
<sequence length="52" mass="5481">MMGPAFRKNDCIVAEADRPVIAQRGEAAPAAGGRAGPFFTRRCEGAAVFMVL</sequence>
<keyword evidence="2" id="KW-1185">Reference proteome</keyword>
<organism evidence="1 2">
    <name type="scientific">Pyramidobacter piscolens W5455</name>
    <dbReference type="NCBI Taxonomy" id="352165"/>
    <lineage>
        <taxon>Bacteria</taxon>
        <taxon>Thermotogati</taxon>
        <taxon>Synergistota</taxon>
        <taxon>Synergistia</taxon>
        <taxon>Synergistales</taxon>
        <taxon>Dethiosulfovibrionaceae</taxon>
        <taxon>Pyramidobacter</taxon>
    </lineage>
</organism>
<dbReference type="EMBL" id="ADFP01000110">
    <property type="protein sequence ID" value="EFB89910.1"/>
    <property type="molecule type" value="Genomic_DNA"/>
</dbReference>
<proteinExistence type="predicted"/>
<accession>A0ABP2HUT2</accession>
<evidence type="ECO:0000313" key="2">
    <source>
        <dbReference type="Proteomes" id="UP000006462"/>
    </source>
</evidence>
<gene>
    <name evidence="1" type="ORF">HMPREF7215_0746</name>
</gene>